<comment type="caution">
    <text evidence="2">The sequence shown here is derived from an EMBL/GenBank/DDBJ whole genome shotgun (WGS) entry which is preliminary data.</text>
</comment>
<evidence type="ECO:0000256" key="1">
    <source>
        <dbReference type="SAM" id="Phobius"/>
    </source>
</evidence>
<dbReference type="Proteomes" id="UP000182788">
    <property type="component" value="Unassembled WGS sequence"/>
</dbReference>
<name>A0A1J9UZI4_9BACI</name>
<dbReference type="AlphaFoldDB" id="A0A1J9UZI4"/>
<evidence type="ECO:0000313" key="3">
    <source>
        <dbReference type="Proteomes" id="UP000182788"/>
    </source>
</evidence>
<protein>
    <submittedName>
        <fullName evidence="2">Uncharacterized protein</fullName>
    </submittedName>
</protein>
<evidence type="ECO:0000313" key="2">
    <source>
        <dbReference type="EMBL" id="OJD82106.1"/>
    </source>
</evidence>
<feature type="transmembrane region" description="Helical" evidence="1">
    <location>
        <begin position="26"/>
        <end position="48"/>
    </location>
</feature>
<gene>
    <name evidence="2" type="ORF">BAU28_22370</name>
</gene>
<dbReference type="EMBL" id="MAOI01000020">
    <property type="protein sequence ID" value="OJD82106.1"/>
    <property type="molecule type" value="Genomic_DNA"/>
</dbReference>
<reference evidence="2 3" key="1">
    <citation type="submission" date="2016-06" db="EMBL/GenBank/DDBJ databases">
        <title>First insights into the genetic diversity and population structure of in the Bacillus cereus group bacteria from diverse marine environments.</title>
        <authorList>
            <person name="Liu Y."/>
            <person name="Lai Q."/>
            <person name="Shao Z."/>
        </authorList>
    </citation>
    <scope>NUCLEOTIDE SEQUENCE [LARGE SCALE GENOMIC DNA]</scope>
    <source>
        <strain evidence="2 3">NH24A2</strain>
    </source>
</reference>
<organism evidence="2 3">
    <name type="scientific">Bacillus paramycoides</name>
    <dbReference type="NCBI Taxonomy" id="2026194"/>
    <lineage>
        <taxon>Bacteria</taxon>
        <taxon>Bacillati</taxon>
        <taxon>Bacillota</taxon>
        <taxon>Bacilli</taxon>
        <taxon>Bacillales</taxon>
        <taxon>Bacillaceae</taxon>
        <taxon>Bacillus</taxon>
        <taxon>Bacillus cereus group</taxon>
    </lineage>
</organism>
<keyword evidence="1" id="KW-1133">Transmembrane helix</keyword>
<keyword evidence="1" id="KW-0472">Membrane</keyword>
<proteinExistence type="predicted"/>
<keyword evidence="1" id="KW-0812">Transmembrane</keyword>
<sequence>MLLLRSKYIRGEIKVEAETKSKIWEYVGWGAIVIVGAIATFGVMMLIFGDPKTKYKSQEVTTEKQEITITNQQFTSKKA</sequence>
<accession>A0A1J9UZI4</accession>